<evidence type="ECO:0000256" key="3">
    <source>
        <dbReference type="ARBA" id="ARBA00023052"/>
    </source>
</evidence>
<dbReference type="PANTHER" id="PTHR43825:SF1">
    <property type="entry name" value="TRANSKETOLASE-LIKE PYRIMIDINE-BINDING DOMAIN-CONTAINING PROTEIN"/>
    <property type="match status" value="1"/>
</dbReference>
<dbReference type="SUPFAM" id="SSF52922">
    <property type="entry name" value="TK C-terminal domain-like"/>
    <property type="match status" value="1"/>
</dbReference>
<evidence type="ECO:0000259" key="4">
    <source>
        <dbReference type="SMART" id="SM00861"/>
    </source>
</evidence>
<dbReference type="SMART" id="SM00861">
    <property type="entry name" value="Transket_pyr"/>
    <property type="match status" value="1"/>
</dbReference>
<gene>
    <name evidence="5" type="ORF">A3J30_01250</name>
</gene>
<comment type="caution">
    <text evidence="5">The sequence shown here is derived from an EMBL/GenBank/DDBJ whole genome shotgun (WGS) entry which is preliminary data.</text>
</comment>
<dbReference type="FunFam" id="3.40.50.970:FF:000129">
    <property type="entry name" value="Transketolase"/>
    <property type="match status" value="1"/>
</dbReference>
<dbReference type="SUPFAM" id="SSF52518">
    <property type="entry name" value="Thiamin diphosphate-binding fold (THDP-binding)"/>
    <property type="match status" value="1"/>
</dbReference>
<protein>
    <recommendedName>
        <fullName evidence="4">Transketolase-like pyrimidine-binding domain-containing protein</fullName>
    </recommendedName>
</protein>
<dbReference type="CDD" id="cd07033">
    <property type="entry name" value="TPP_PYR_DXS_TK_like"/>
    <property type="match status" value="1"/>
</dbReference>
<evidence type="ECO:0000313" key="6">
    <source>
        <dbReference type="Proteomes" id="UP000178222"/>
    </source>
</evidence>
<feature type="non-terminal residue" evidence="5">
    <location>
        <position position="318"/>
    </location>
</feature>
<proteinExistence type="inferred from homology"/>
<dbReference type="InterPro" id="IPR051157">
    <property type="entry name" value="PDH/Transketolase"/>
</dbReference>
<accession>A0A1G2RSY9</accession>
<dbReference type="InterPro" id="IPR029061">
    <property type="entry name" value="THDP-binding"/>
</dbReference>
<dbReference type="EMBL" id="MHUL01000046">
    <property type="protein sequence ID" value="OHA75965.1"/>
    <property type="molecule type" value="Genomic_DNA"/>
</dbReference>
<organism evidence="5 6">
    <name type="scientific">Candidatus Wildermuthbacteria bacterium RIFCSPLOWO2_02_FULL_47_9c</name>
    <dbReference type="NCBI Taxonomy" id="1802466"/>
    <lineage>
        <taxon>Bacteria</taxon>
        <taxon>Candidatus Wildermuthiibacteriota</taxon>
    </lineage>
</organism>
<feature type="domain" description="Transketolase-like pyrimidine-binding" evidence="4">
    <location>
        <begin position="18"/>
        <end position="183"/>
    </location>
</feature>
<comment type="cofactor">
    <cofactor evidence="1">
        <name>thiamine diphosphate</name>
        <dbReference type="ChEBI" id="CHEBI:58937"/>
    </cofactor>
</comment>
<dbReference type="Gene3D" id="3.40.50.970">
    <property type="match status" value="1"/>
</dbReference>
<name>A0A1G2RSY9_9BACT</name>
<evidence type="ECO:0000313" key="5">
    <source>
        <dbReference type="EMBL" id="OHA75965.1"/>
    </source>
</evidence>
<dbReference type="AlphaFoldDB" id="A0A1G2RSY9"/>
<dbReference type="Proteomes" id="UP000178222">
    <property type="component" value="Unassembled WGS sequence"/>
</dbReference>
<dbReference type="InterPro" id="IPR005475">
    <property type="entry name" value="Transketolase-like_Pyr-bd"/>
</dbReference>
<dbReference type="Pfam" id="PF02780">
    <property type="entry name" value="Transketolase_C"/>
    <property type="match status" value="1"/>
</dbReference>
<comment type="similarity">
    <text evidence="2">Belongs to the transketolase family.</text>
</comment>
<dbReference type="InterPro" id="IPR009014">
    <property type="entry name" value="Transketo_C/PFOR_II"/>
</dbReference>
<dbReference type="Gene3D" id="3.40.50.920">
    <property type="match status" value="1"/>
</dbReference>
<sequence>MNYFLAKAYLEETEILQKPMRDGAGIGLAELGAEKKDVVVLAADTAESSRAHYFAEKFPERFIQVGVAEQNMIGISAGLSYQGKVPYAVTYAAFLLGRSWEPIRTTIAYPERHVVFVSSHAGLATGQDGPTHQMTEDIALTRCLPGFVVIAPCDYEQARQAVKAAYALKGPVYIRNAREKTPVFTSEKTPFEVGKAQVLREGKNATLIGHGYMVYWLLQIAEELKNKMSLEVINLHTIKPFDEKTILSSAKKTGRVFCAEDHNVIGGMGSAVAEFLSQNYHVPLKLHGMYDTFAESGTVKDLWKKYGLDKEGTKKVLL</sequence>
<dbReference type="PANTHER" id="PTHR43825">
    <property type="entry name" value="PYRUVATE DEHYDROGENASE E1 COMPONENT"/>
    <property type="match status" value="1"/>
</dbReference>
<dbReference type="Pfam" id="PF02779">
    <property type="entry name" value="Transket_pyr"/>
    <property type="match status" value="1"/>
</dbReference>
<reference evidence="5 6" key="1">
    <citation type="journal article" date="2016" name="Nat. Commun.">
        <title>Thousands of microbial genomes shed light on interconnected biogeochemical processes in an aquifer system.</title>
        <authorList>
            <person name="Anantharaman K."/>
            <person name="Brown C.T."/>
            <person name="Hug L.A."/>
            <person name="Sharon I."/>
            <person name="Castelle C.J."/>
            <person name="Probst A.J."/>
            <person name="Thomas B.C."/>
            <person name="Singh A."/>
            <person name="Wilkins M.J."/>
            <person name="Karaoz U."/>
            <person name="Brodie E.L."/>
            <person name="Williams K.H."/>
            <person name="Hubbard S.S."/>
            <person name="Banfield J.F."/>
        </authorList>
    </citation>
    <scope>NUCLEOTIDE SEQUENCE [LARGE SCALE GENOMIC DNA]</scope>
</reference>
<keyword evidence="3" id="KW-0786">Thiamine pyrophosphate</keyword>
<dbReference type="InterPro" id="IPR033248">
    <property type="entry name" value="Transketolase_C"/>
</dbReference>
<evidence type="ECO:0000256" key="1">
    <source>
        <dbReference type="ARBA" id="ARBA00001964"/>
    </source>
</evidence>
<evidence type="ECO:0000256" key="2">
    <source>
        <dbReference type="ARBA" id="ARBA00007131"/>
    </source>
</evidence>